<protein>
    <submittedName>
        <fullName evidence="1">Uncharacterized protein</fullName>
    </submittedName>
</protein>
<dbReference type="Proteomes" id="UP000000483">
    <property type="component" value="Chromosome"/>
</dbReference>
<sequence length="72" mass="8561">MIDSQLIQVIYLTQEKYKINHWIGFGAVAGSWPFRTIINNNKYFLKKFKLRSLSCIVKIFREFISQTQLADF</sequence>
<gene>
    <name evidence="1" type="ordered locus">Desac_0666</name>
</gene>
<name>F2NGD5_DESAR</name>
<evidence type="ECO:0000313" key="1">
    <source>
        <dbReference type="EMBL" id="AEB08548.1"/>
    </source>
</evidence>
<dbReference type="HOGENOM" id="CLU_2715744_0_0_7"/>
<accession>F2NGD5</accession>
<keyword evidence="2" id="KW-1185">Reference proteome</keyword>
<organism evidence="1 2">
    <name type="scientific">Desulfobacca acetoxidans (strain ATCC 700848 / DSM 11109 / ASRB2)</name>
    <dbReference type="NCBI Taxonomy" id="880072"/>
    <lineage>
        <taxon>Bacteria</taxon>
        <taxon>Pseudomonadati</taxon>
        <taxon>Thermodesulfobacteriota</taxon>
        <taxon>Desulfobaccia</taxon>
        <taxon>Desulfobaccales</taxon>
        <taxon>Desulfobaccaceae</taxon>
        <taxon>Desulfobacca</taxon>
    </lineage>
</organism>
<evidence type="ECO:0000313" key="2">
    <source>
        <dbReference type="Proteomes" id="UP000000483"/>
    </source>
</evidence>
<proteinExistence type="predicted"/>
<reference evidence="1 2" key="1">
    <citation type="journal article" date="2011" name="Stand. Genomic Sci.">
        <title>Complete genome sequence of the acetate-degrading sulfate reducer Desulfobacca acetoxidans type strain (ASRB2).</title>
        <authorList>
            <person name="Goker M."/>
            <person name="Teshima H."/>
            <person name="Lapidus A."/>
            <person name="Nolan M."/>
            <person name="Lucas S."/>
            <person name="Hammon N."/>
            <person name="Deshpande S."/>
            <person name="Cheng J.F."/>
            <person name="Tapia R."/>
            <person name="Han C."/>
            <person name="Goodwin L."/>
            <person name="Pitluck S."/>
            <person name="Huntemann M."/>
            <person name="Liolios K."/>
            <person name="Ivanova N."/>
            <person name="Pagani I."/>
            <person name="Mavromatis K."/>
            <person name="Ovchinikova G."/>
            <person name="Pati A."/>
            <person name="Chen A."/>
            <person name="Palaniappan K."/>
            <person name="Land M."/>
            <person name="Hauser L."/>
            <person name="Brambilla E.M."/>
            <person name="Rohde M."/>
            <person name="Spring S."/>
            <person name="Detter J.C."/>
            <person name="Woyke T."/>
            <person name="Bristow J."/>
            <person name="Eisen J.A."/>
            <person name="Markowitz V."/>
            <person name="Hugenholtz P."/>
            <person name="Kyrpides N.C."/>
            <person name="Klenk H.P."/>
        </authorList>
    </citation>
    <scope>NUCLEOTIDE SEQUENCE [LARGE SCALE GENOMIC DNA]</scope>
    <source>
        <strain evidence="2">ATCC 700848 / DSM 11109 / ASRB2</strain>
    </source>
</reference>
<dbReference type="KEGG" id="dao:Desac_0666"/>
<dbReference type="AlphaFoldDB" id="F2NGD5"/>
<dbReference type="EMBL" id="CP002629">
    <property type="protein sequence ID" value="AEB08548.1"/>
    <property type="molecule type" value="Genomic_DNA"/>
</dbReference>
<reference evidence="2" key="2">
    <citation type="submission" date="2011-03" db="EMBL/GenBank/DDBJ databases">
        <title>The complete genome of Desulfobacca acetoxidans DSM 11109.</title>
        <authorList>
            <consortium name="US DOE Joint Genome Institute (JGI-PGF)"/>
            <person name="Lucas S."/>
            <person name="Copeland A."/>
            <person name="Lapidus A."/>
            <person name="Bruce D."/>
            <person name="Goodwin L."/>
            <person name="Pitluck S."/>
            <person name="Peters L."/>
            <person name="Kyrpides N."/>
            <person name="Mavromatis K."/>
            <person name="Ivanova N."/>
            <person name="Ovchinnikova G."/>
            <person name="Teshima H."/>
            <person name="Detter J.C."/>
            <person name="Han C."/>
            <person name="Land M."/>
            <person name="Hauser L."/>
            <person name="Markowitz V."/>
            <person name="Cheng J.-F."/>
            <person name="Hugenholtz P."/>
            <person name="Woyke T."/>
            <person name="Wu D."/>
            <person name="Spring S."/>
            <person name="Schueler E."/>
            <person name="Brambilla E."/>
            <person name="Klenk H.-P."/>
            <person name="Eisen J.A."/>
        </authorList>
    </citation>
    <scope>NUCLEOTIDE SEQUENCE [LARGE SCALE GENOMIC DNA]</scope>
    <source>
        <strain evidence="2">ATCC 700848 / DSM 11109 / ASRB2</strain>
    </source>
</reference>